<evidence type="ECO:0000313" key="2">
    <source>
        <dbReference type="EnsemblMetazoa" id="CapteP140977"/>
    </source>
</evidence>
<reference evidence="2" key="3">
    <citation type="submission" date="2015-06" db="UniProtKB">
        <authorList>
            <consortium name="EnsemblMetazoa"/>
        </authorList>
    </citation>
    <scope>IDENTIFICATION</scope>
</reference>
<feature type="non-terminal residue" evidence="1">
    <location>
        <position position="1"/>
    </location>
</feature>
<organism evidence="1">
    <name type="scientific">Capitella teleta</name>
    <name type="common">Polychaete worm</name>
    <dbReference type="NCBI Taxonomy" id="283909"/>
    <lineage>
        <taxon>Eukaryota</taxon>
        <taxon>Metazoa</taxon>
        <taxon>Spiralia</taxon>
        <taxon>Lophotrochozoa</taxon>
        <taxon>Annelida</taxon>
        <taxon>Polychaeta</taxon>
        <taxon>Sedentaria</taxon>
        <taxon>Scolecida</taxon>
        <taxon>Capitellidae</taxon>
        <taxon>Capitella</taxon>
    </lineage>
</organism>
<reference evidence="3" key="1">
    <citation type="submission" date="2012-12" db="EMBL/GenBank/DDBJ databases">
        <authorList>
            <person name="Hellsten U."/>
            <person name="Grimwood J."/>
            <person name="Chapman J.A."/>
            <person name="Shapiro H."/>
            <person name="Aerts A."/>
            <person name="Otillar R.P."/>
            <person name="Terry A.Y."/>
            <person name="Boore J.L."/>
            <person name="Simakov O."/>
            <person name="Marletaz F."/>
            <person name="Cho S.-J."/>
            <person name="Edsinger-Gonzales E."/>
            <person name="Havlak P."/>
            <person name="Kuo D.-H."/>
            <person name="Larsson T."/>
            <person name="Lv J."/>
            <person name="Arendt D."/>
            <person name="Savage R."/>
            <person name="Osoegawa K."/>
            <person name="de Jong P."/>
            <person name="Lindberg D.R."/>
            <person name="Seaver E.C."/>
            <person name="Weisblat D.A."/>
            <person name="Putnam N.H."/>
            <person name="Grigoriev I.V."/>
            <person name="Rokhsar D.S."/>
        </authorList>
    </citation>
    <scope>NUCLEOTIDE SEQUENCE</scope>
    <source>
        <strain evidence="3">I ESC-2004</strain>
    </source>
</reference>
<gene>
    <name evidence="1" type="ORF">CAPTEDRAFT_140977</name>
</gene>
<evidence type="ECO:0000313" key="1">
    <source>
        <dbReference type="EMBL" id="ELU01674.1"/>
    </source>
</evidence>
<proteinExistence type="predicted"/>
<keyword evidence="3" id="KW-1185">Reference proteome</keyword>
<dbReference type="OMA" id="NITHKAS"/>
<dbReference type="Proteomes" id="UP000014760">
    <property type="component" value="Unassembled WGS sequence"/>
</dbReference>
<accession>R7U6Q3</accession>
<evidence type="ECO:0008006" key="4">
    <source>
        <dbReference type="Google" id="ProtNLM"/>
    </source>
</evidence>
<protein>
    <recommendedName>
        <fullName evidence="4">RNA-directed DNA polymerase from mobile element jockey</fullName>
    </recommendedName>
</protein>
<name>R7U6Q3_CAPTE</name>
<dbReference type="AlphaFoldDB" id="R7U6Q3"/>
<dbReference type="EnsemblMetazoa" id="CapteT140977">
    <property type="protein sequence ID" value="CapteP140977"/>
    <property type="gene ID" value="CapteG140977"/>
</dbReference>
<evidence type="ECO:0000313" key="3">
    <source>
        <dbReference type="Proteomes" id="UP000014760"/>
    </source>
</evidence>
<dbReference type="HOGENOM" id="CLU_000680_22_5_1"/>
<reference evidence="1 3" key="2">
    <citation type="journal article" date="2013" name="Nature">
        <title>Insights into bilaterian evolution from three spiralian genomes.</title>
        <authorList>
            <person name="Simakov O."/>
            <person name="Marletaz F."/>
            <person name="Cho S.J."/>
            <person name="Edsinger-Gonzales E."/>
            <person name="Havlak P."/>
            <person name="Hellsten U."/>
            <person name="Kuo D.H."/>
            <person name="Larsson T."/>
            <person name="Lv J."/>
            <person name="Arendt D."/>
            <person name="Savage R."/>
            <person name="Osoegawa K."/>
            <person name="de Jong P."/>
            <person name="Grimwood J."/>
            <person name="Chapman J.A."/>
            <person name="Shapiro H."/>
            <person name="Aerts A."/>
            <person name="Otillar R.P."/>
            <person name="Terry A.Y."/>
            <person name="Boore J.L."/>
            <person name="Grigoriev I.V."/>
            <person name="Lindberg D.R."/>
            <person name="Seaver E.C."/>
            <person name="Weisblat D.A."/>
            <person name="Putnam N.H."/>
            <person name="Rokhsar D.S."/>
        </authorList>
    </citation>
    <scope>NUCLEOTIDE SEQUENCE</scope>
    <source>
        <strain evidence="1 3">I ESC-2004</strain>
    </source>
</reference>
<dbReference type="OrthoDB" id="426210at2759"/>
<sequence>KKDHGITIDNKLHFSDHINNITDKASRRTLNAIKRKFRHLDNDIFLTLYKAKIRPTLEYASPVWTPHLKTHQ</sequence>
<dbReference type="EMBL" id="KB304804">
    <property type="protein sequence ID" value="ELU01674.1"/>
    <property type="molecule type" value="Genomic_DNA"/>
</dbReference>
<dbReference type="EMBL" id="AMQN01009159">
    <property type="status" value="NOT_ANNOTATED_CDS"/>
    <property type="molecule type" value="Genomic_DNA"/>
</dbReference>